<protein>
    <submittedName>
        <fullName evidence="1">Uncharacterized protein</fullName>
    </submittedName>
</protein>
<organism evidence="1 2">
    <name type="scientific">Candidatus Obscuribacter phosphatis</name>
    <dbReference type="NCBI Taxonomy" id="1906157"/>
    <lineage>
        <taxon>Bacteria</taxon>
        <taxon>Bacillati</taxon>
        <taxon>Candidatus Melainabacteria</taxon>
        <taxon>Candidatus Obscuribacterales</taxon>
        <taxon>Candidatus Obscuribacteraceae</taxon>
        <taxon>Candidatus Obscuribacter</taxon>
    </lineage>
</organism>
<name>A0A8J7P6Q8_9BACT</name>
<accession>A0A8J7P6Q8</accession>
<evidence type="ECO:0000313" key="2">
    <source>
        <dbReference type="Proteomes" id="UP000664277"/>
    </source>
</evidence>
<sequence length="165" mass="18346">MNPKNLLILIVIIAALFAASKYFNPVHSTEAFIDLAQVCQNKPEASEAPRDPEAVKMDASLPGGNAVSAIPTTVPDERPPTELPIHRMTVKKGDAINVQIEQRDLPLYTCYIKNALLKRDQEAKTLIRLKAESPGKDYVYFYCHNGIGGKREEYPQCLVIVDIQP</sequence>
<reference evidence="1" key="1">
    <citation type="submission" date="2021-02" db="EMBL/GenBank/DDBJ databases">
        <title>Genome-Resolved Metagenomics of a Microbial Community Performing Photosynthetic Biological Nutrient Removal.</title>
        <authorList>
            <person name="Mcdaniel E.A."/>
        </authorList>
    </citation>
    <scope>NUCLEOTIDE SEQUENCE</scope>
    <source>
        <strain evidence="1">UWPOB_OBS1</strain>
    </source>
</reference>
<evidence type="ECO:0000313" key="1">
    <source>
        <dbReference type="EMBL" id="MBN8658894.1"/>
    </source>
</evidence>
<gene>
    <name evidence="1" type="ORF">J0M35_00915</name>
</gene>
<dbReference type="AlphaFoldDB" id="A0A8J7P6Q8"/>
<dbReference type="Proteomes" id="UP000664277">
    <property type="component" value="Unassembled WGS sequence"/>
</dbReference>
<dbReference type="EMBL" id="JAFLCK010000001">
    <property type="protein sequence ID" value="MBN8658894.1"/>
    <property type="molecule type" value="Genomic_DNA"/>
</dbReference>
<proteinExistence type="predicted"/>
<comment type="caution">
    <text evidence="1">The sequence shown here is derived from an EMBL/GenBank/DDBJ whole genome shotgun (WGS) entry which is preliminary data.</text>
</comment>